<dbReference type="CDD" id="cd21538">
    <property type="entry name" value="SPOC_TFIIS"/>
    <property type="match status" value="1"/>
</dbReference>
<feature type="compositionally biased region" description="Basic residues" evidence="6">
    <location>
        <begin position="856"/>
        <end position="865"/>
    </location>
</feature>
<dbReference type="InterPro" id="IPR008979">
    <property type="entry name" value="Galactose-bd-like_sf"/>
</dbReference>
<dbReference type="InterPro" id="IPR012921">
    <property type="entry name" value="SPOC_C"/>
</dbReference>
<dbReference type="Proteomes" id="UP000824890">
    <property type="component" value="Unassembled WGS sequence"/>
</dbReference>
<gene>
    <name evidence="9" type="ORF">HID58_039352</name>
</gene>
<dbReference type="InterPro" id="IPR052437">
    <property type="entry name" value="Pectin_Meth_Modulator"/>
</dbReference>
<keyword evidence="7" id="KW-0812">Transmembrane</keyword>
<feature type="compositionally biased region" description="Basic and acidic residues" evidence="6">
    <location>
        <begin position="962"/>
        <end position="993"/>
    </location>
</feature>
<feature type="compositionally biased region" description="Pro residues" evidence="6">
    <location>
        <begin position="1294"/>
        <end position="1304"/>
    </location>
</feature>
<evidence type="ECO:0000256" key="7">
    <source>
        <dbReference type="SAM" id="Phobius"/>
    </source>
</evidence>
<evidence type="ECO:0000313" key="10">
    <source>
        <dbReference type="Proteomes" id="UP000824890"/>
    </source>
</evidence>
<evidence type="ECO:0000256" key="1">
    <source>
        <dbReference type="ARBA" id="ARBA00004191"/>
    </source>
</evidence>
<feature type="region of interest" description="Disordered" evidence="6">
    <location>
        <begin position="852"/>
        <end position="896"/>
    </location>
</feature>
<proteinExistence type="predicted"/>
<dbReference type="Pfam" id="PF07744">
    <property type="entry name" value="SPOC"/>
    <property type="match status" value="1"/>
</dbReference>
<dbReference type="PANTHER" id="PTHR31265:SF3">
    <property type="entry name" value="OS02G0205200 PROTEIN"/>
    <property type="match status" value="1"/>
</dbReference>
<evidence type="ECO:0000256" key="3">
    <source>
        <dbReference type="ARBA" id="ARBA00022525"/>
    </source>
</evidence>
<feature type="region of interest" description="Disordered" evidence="6">
    <location>
        <begin position="600"/>
        <end position="630"/>
    </location>
</feature>
<feature type="transmembrane region" description="Helical" evidence="7">
    <location>
        <begin position="21"/>
        <end position="40"/>
    </location>
</feature>
<dbReference type="Pfam" id="PF07500">
    <property type="entry name" value="TFIIS_M"/>
    <property type="match status" value="1"/>
</dbReference>
<keyword evidence="7" id="KW-1133">Transmembrane helix</keyword>
<evidence type="ECO:0000256" key="2">
    <source>
        <dbReference type="ARBA" id="ARBA00022512"/>
    </source>
</evidence>
<evidence type="ECO:0000256" key="4">
    <source>
        <dbReference type="ARBA" id="ARBA00022729"/>
    </source>
</evidence>
<dbReference type="InterPro" id="IPR036575">
    <property type="entry name" value="TFIIS_cen_dom_sf"/>
</dbReference>
<keyword evidence="4" id="KW-0732">Signal</keyword>
<protein>
    <recommendedName>
        <fullName evidence="8">TFIIS central domain-containing protein</fullName>
    </recommendedName>
</protein>
<keyword evidence="2" id="KW-0134">Cell wall</keyword>
<dbReference type="SMART" id="SM00510">
    <property type="entry name" value="TFS2M"/>
    <property type="match status" value="1"/>
</dbReference>
<dbReference type="SUPFAM" id="SSF49785">
    <property type="entry name" value="Galactose-binding domain-like"/>
    <property type="match status" value="1"/>
</dbReference>
<accession>A0ABQ8BTH6</accession>
<evidence type="ECO:0000256" key="6">
    <source>
        <dbReference type="SAM" id="MobiDB-lite"/>
    </source>
</evidence>
<comment type="caution">
    <text evidence="9">The sequence shown here is derived from an EMBL/GenBank/DDBJ whole genome shotgun (WGS) entry which is preliminary data.</text>
</comment>
<feature type="region of interest" description="Disordered" evidence="6">
    <location>
        <begin position="1165"/>
        <end position="1254"/>
    </location>
</feature>
<dbReference type="Gene3D" id="2.60.120.260">
    <property type="entry name" value="Galactose-binding domain-like"/>
    <property type="match status" value="2"/>
</dbReference>
<keyword evidence="7" id="KW-0472">Membrane</keyword>
<name>A0ABQ8BTH6_BRANA</name>
<feature type="region of interest" description="Disordered" evidence="6">
    <location>
        <begin position="458"/>
        <end position="491"/>
    </location>
</feature>
<dbReference type="PANTHER" id="PTHR31265">
    <property type="entry name" value="OS02G0527500 PROTEIN-RELATED"/>
    <property type="match status" value="1"/>
</dbReference>
<feature type="compositionally biased region" description="Basic and acidic residues" evidence="6">
    <location>
        <begin position="600"/>
        <end position="609"/>
    </location>
</feature>
<organism evidence="9 10">
    <name type="scientific">Brassica napus</name>
    <name type="common">Rape</name>
    <dbReference type="NCBI Taxonomy" id="3708"/>
    <lineage>
        <taxon>Eukaryota</taxon>
        <taxon>Viridiplantae</taxon>
        <taxon>Streptophyta</taxon>
        <taxon>Embryophyta</taxon>
        <taxon>Tracheophyta</taxon>
        <taxon>Spermatophyta</taxon>
        <taxon>Magnoliopsida</taxon>
        <taxon>eudicotyledons</taxon>
        <taxon>Gunneridae</taxon>
        <taxon>Pentapetalae</taxon>
        <taxon>rosids</taxon>
        <taxon>malvids</taxon>
        <taxon>Brassicales</taxon>
        <taxon>Brassicaceae</taxon>
        <taxon>Brassiceae</taxon>
        <taxon>Brassica</taxon>
    </lineage>
</organism>
<feature type="compositionally biased region" description="Polar residues" evidence="6">
    <location>
        <begin position="868"/>
        <end position="890"/>
    </location>
</feature>
<sequence>MDGKQYFHPSLPEKFDVSSSGRGSVAFLFVLLISTATSVFCFRDGMLPNGGFERGPKPSDLKGTGVINKNAIPNWELSGFIEYIKSGQKQGDMLLVVPAGKFAVRLGNEASIKQRVNVTKGMYYSLTFSAARTCAQDERLNISVAPDSGVIPIQTLYSSNGWDLYAWAFQAQSDVAEIVIHNPGEEEHPACGPLIDGVAIKALYPPRPTNKNILKNGGFEEGPYIIPNATTGVLIPPFIEDDHSPLPAWIIESLKAVKYVDVEHFSVPQGRRAVELVAGKESAIAQVARTIVGKSYVLSFAVGDANNACKGSMIVEAFAGKDTLKVAYESKGKGGFKRAALRFVAVSNRTRVMFYSTFYAMRSDDFSSLCGPVIDDVKLLSVARRSTQFYHQVKEEEEEEEEEADNHPHPDLFIRVSFLSLPNRRISSSSTSSLLIRAANFSYSALFADQETYKESNFDGNGGVRQLAGKRSSPPETALSGAASEAPNKQCRPWLQPLTSASNGILHIPTNALSQKTLNSLMHGKNVTMMDSALQKPGNHLNSLMHSNNVSKPGNHVVNKKLQIPPRGSVKPMHDVNETVRSKMRESLAAALALVQQHDEFPKGEENVKSGETPAVNPESSQSFQPASTASFSVPMGEGTISEFPTDVERSVPKDGEIPVDIRMEDVNQSDGLKSQFDEVFPRDEVPFTDIIFSNDDLLQGNELSWVLDNVSDLGETDGFGTDVEKSFQDPELLASKIEMELFKLFGGVNKKYREKGRSLLFNLKDKNNPELRERVMSGDISAERLCSMTAEELASKELSEWRQAKAEKMAEMVVLRDTDIDVRSLVRKTHKGEFQVEIDHVDSGMVDVSAGISSSRKHRPKAKTHSAETTLNDKTAKTDQTASHDTPPSTEEIDPMQGLAMDDELKDVEFLPPIVSLDEFMESLDSEPPFESPHGNSEMQVSASEKSDSEVRPHSKSPKGSPKEPSDKDSPKPSPEKIDEVSPKSDASIKLDDDVSGLEKTLSPVDVKGEKVWHGLLQLSMSSVVPVTGIFRSGEKADTSEWPAMLEVKGRVRLSGFGKFIHELPKSRSRTLMVMYLACKDGISKSQRGSLFEVVDSYVADKRVGYAEPASGVELYLCPTRGETLDLLTKVISKDQLDEAKTLDSGLLGVVVWRRPVKPSLKRQHSYSSSVSRASVLSENKKQRGNVTEKPLVVASMGNNHHGYGGKAVEEDDDDDAPPGFGPVASRDDDDLPEFNFSSSVVPVSSHQPLPAQSKSLDQVRKLIHMYGNSAGSYNDNDDDDIPEWQPNVPNHQLPPPPPPPPGFRSEMVLQDQSRPQDGWWDNLNGVSGQHYDQNGSRNRGF</sequence>
<reference evidence="9 10" key="1">
    <citation type="submission" date="2021-05" db="EMBL/GenBank/DDBJ databases">
        <title>Genome Assembly of Synthetic Allotetraploid Brassica napus Reveals Homoeologous Exchanges between Subgenomes.</title>
        <authorList>
            <person name="Davis J.T."/>
        </authorList>
    </citation>
    <scope>NUCLEOTIDE SEQUENCE [LARGE SCALE GENOMIC DNA]</scope>
    <source>
        <strain evidence="10">cv. Da-Ae</strain>
        <tissue evidence="9">Seedling</tissue>
    </source>
</reference>
<dbReference type="Pfam" id="PF04862">
    <property type="entry name" value="DUF642"/>
    <property type="match status" value="2"/>
</dbReference>
<feature type="compositionally biased region" description="Polar residues" evidence="6">
    <location>
        <begin position="1326"/>
        <end position="1343"/>
    </location>
</feature>
<dbReference type="PROSITE" id="PS51321">
    <property type="entry name" value="TFIIS_CENTRAL"/>
    <property type="match status" value="1"/>
</dbReference>
<feature type="compositionally biased region" description="Low complexity" evidence="6">
    <location>
        <begin position="1167"/>
        <end position="1179"/>
    </location>
</feature>
<dbReference type="SUPFAM" id="SSF46942">
    <property type="entry name" value="Elongation factor TFIIS domain 2"/>
    <property type="match status" value="1"/>
</dbReference>
<keyword evidence="3" id="KW-0964">Secreted</keyword>
<feature type="domain" description="TFIIS central" evidence="8">
    <location>
        <begin position="707"/>
        <end position="822"/>
    </location>
</feature>
<evidence type="ECO:0000256" key="5">
    <source>
        <dbReference type="ARBA" id="ARBA00023180"/>
    </source>
</evidence>
<dbReference type="EMBL" id="JAGKQM010000010">
    <property type="protein sequence ID" value="KAH0907525.1"/>
    <property type="molecule type" value="Genomic_DNA"/>
</dbReference>
<feature type="region of interest" description="Disordered" evidence="6">
    <location>
        <begin position="1270"/>
        <end position="1343"/>
    </location>
</feature>
<dbReference type="InterPro" id="IPR003618">
    <property type="entry name" value="TFIIS_cen_dom"/>
</dbReference>
<evidence type="ECO:0000313" key="9">
    <source>
        <dbReference type="EMBL" id="KAH0907525.1"/>
    </source>
</evidence>
<feature type="compositionally biased region" description="Polar residues" evidence="6">
    <location>
        <begin position="618"/>
        <end position="630"/>
    </location>
</feature>
<keyword evidence="10" id="KW-1185">Reference proteome</keyword>
<evidence type="ECO:0000259" key="8">
    <source>
        <dbReference type="PROSITE" id="PS51321"/>
    </source>
</evidence>
<feature type="region of interest" description="Disordered" evidence="6">
    <location>
        <begin position="925"/>
        <end position="993"/>
    </location>
</feature>
<comment type="subcellular location">
    <subcellularLocation>
        <location evidence="1">Secreted</location>
        <location evidence="1">Cell wall</location>
    </subcellularLocation>
</comment>
<keyword evidence="5" id="KW-0325">Glycoprotein</keyword>
<dbReference type="InterPro" id="IPR006946">
    <property type="entry name" value="DGR2-like_dom"/>
</dbReference>
<feature type="compositionally biased region" description="Polar residues" evidence="6">
    <location>
        <begin position="935"/>
        <end position="945"/>
    </location>
</feature>
<dbReference type="Gene3D" id="1.10.472.30">
    <property type="entry name" value="Transcription elongation factor S-II, central domain"/>
    <property type="match status" value="1"/>
</dbReference>